<dbReference type="InterPro" id="IPR011701">
    <property type="entry name" value="MFS"/>
</dbReference>
<feature type="transmembrane region" description="Helical" evidence="2">
    <location>
        <begin position="570"/>
        <end position="587"/>
    </location>
</feature>
<feature type="transmembrane region" description="Helical" evidence="2">
    <location>
        <begin position="130"/>
        <end position="157"/>
    </location>
</feature>
<feature type="transmembrane region" description="Helical" evidence="2">
    <location>
        <begin position="538"/>
        <end position="558"/>
    </location>
</feature>
<protein>
    <recommendedName>
        <fullName evidence="5">Monocarboxylate transporter</fullName>
    </recommendedName>
</protein>
<feature type="transmembrane region" description="Helical" evidence="2">
    <location>
        <begin position="655"/>
        <end position="676"/>
    </location>
</feature>
<evidence type="ECO:0000313" key="3">
    <source>
        <dbReference type="EMBL" id="KAK7469815.1"/>
    </source>
</evidence>
<keyword evidence="2" id="KW-0812">Transmembrane</keyword>
<keyword evidence="4" id="KW-1185">Reference proteome</keyword>
<comment type="caution">
    <text evidence="3">The sequence shown here is derived from an EMBL/GenBank/DDBJ whole genome shotgun (WGS) entry which is preliminary data.</text>
</comment>
<proteinExistence type="predicted"/>
<dbReference type="PANTHER" id="PTHR11360:SF303">
    <property type="entry name" value="MAJOR FACILITATOR SUPERFAMILY (MFS) PROFILE DOMAIN-CONTAINING PROTEIN"/>
    <property type="match status" value="1"/>
</dbReference>
<evidence type="ECO:0008006" key="5">
    <source>
        <dbReference type="Google" id="ProtNLM"/>
    </source>
</evidence>
<feature type="region of interest" description="Disordered" evidence="1">
    <location>
        <begin position="315"/>
        <end position="396"/>
    </location>
</feature>
<dbReference type="SUPFAM" id="SSF103473">
    <property type="entry name" value="MFS general substrate transporter"/>
    <property type="match status" value="1"/>
</dbReference>
<keyword evidence="2" id="KW-0472">Membrane</keyword>
<dbReference type="InterPro" id="IPR050327">
    <property type="entry name" value="Proton-linked_MCT"/>
</dbReference>
<organism evidence="3 4">
    <name type="scientific">Batillaria attramentaria</name>
    <dbReference type="NCBI Taxonomy" id="370345"/>
    <lineage>
        <taxon>Eukaryota</taxon>
        <taxon>Metazoa</taxon>
        <taxon>Spiralia</taxon>
        <taxon>Lophotrochozoa</taxon>
        <taxon>Mollusca</taxon>
        <taxon>Gastropoda</taxon>
        <taxon>Caenogastropoda</taxon>
        <taxon>Sorbeoconcha</taxon>
        <taxon>Cerithioidea</taxon>
        <taxon>Batillariidae</taxon>
        <taxon>Batillaria</taxon>
    </lineage>
</organism>
<gene>
    <name evidence="3" type="ORF">BaRGS_00036192</name>
</gene>
<dbReference type="EMBL" id="JACVVK020000503">
    <property type="protein sequence ID" value="KAK7469815.1"/>
    <property type="molecule type" value="Genomic_DNA"/>
</dbReference>
<dbReference type="AlphaFoldDB" id="A0ABD0JCR7"/>
<name>A0ABD0JCR7_9CAEN</name>
<feature type="compositionally biased region" description="Polar residues" evidence="1">
    <location>
        <begin position="385"/>
        <end position="396"/>
    </location>
</feature>
<feature type="transmembrane region" description="Helical" evidence="2">
    <location>
        <begin position="628"/>
        <end position="649"/>
    </location>
</feature>
<keyword evidence="2" id="KW-1133">Transmembrane helix</keyword>
<feature type="transmembrane region" description="Helical" evidence="2">
    <location>
        <begin position="33"/>
        <end position="53"/>
    </location>
</feature>
<evidence type="ECO:0000313" key="4">
    <source>
        <dbReference type="Proteomes" id="UP001519460"/>
    </source>
</evidence>
<dbReference type="Proteomes" id="UP001519460">
    <property type="component" value="Unassembled WGS sequence"/>
</dbReference>
<feature type="region of interest" description="Disordered" evidence="1">
    <location>
        <begin position="458"/>
        <end position="483"/>
    </location>
</feature>
<feature type="transmembrane region" description="Helical" evidence="2">
    <location>
        <begin position="73"/>
        <end position="97"/>
    </location>
</feature>
<evidence type="ECO:0000256" key="1">
    <source>
        <dbReference type="SAM" id="MobiDB-lite"/>
    </source>
</evidence>
<feature type="transmembrane region" description="Helical" evidence="2">
    <location>
        <begin position="104"/>
        <end position="124"/>
    </location>
</feature>
<feature type="compositionally biased region" description="Basic and acidic residues" evidence="1">
    <location>
        <begin position="357"/>
        <end position="371"/>
    </location>
</feature>
<feature type="transmembrane region" description="Helical" evidence="2">
    <location>
        <begin position="169"/>
        <end position="186"/>
    </location>
</feature>
<evidence type="ECO:0000256" key="2">
    <source>
        <dbReference type="SAM" id="Phobius"/>
    </source>
</evidence>
<feature type="transmembrane region" description="Helical" evidence="2">
    <location>
        <begin position="192"/>
        <end position="212"/>
    </location>
</feature>
<feature type="transmembrane region" description="Helical" evidence="2">
    <location>
        <begin position="593"/>
        <end position="616"/>
    </location>
</feature>
<reference evidence="3 4" key="1">
    <citation type="journal article" date="2023" name="Sci. Data">
        <title>Genome assembly of the Korean intertidal mud-creeper Batillaria attramentaria.</title>
        <authorList>
            <person name="Patra A.K."/>
            <person name="Ho P.T."/>
            <person name="Jun S."/>
            <person name="Lee S.J."/>
            <person name="Kim Y."/>
            <person name="Won Y.J."/>
        </authorList>
    </citation>
    <scope>NUCLEOTIDE SEQUENCE [LARGE SCALE GENOMIC DNA]</scope>
    <source>
        <strain evidence="3">Wonlab-2016</strain>
    </source>
</reference>
<feature type="compositionally biased region" description="Polar residues" evidence="1">
    <location>
        <begin position="337"/>
        <end position="355"/>
    </location>
</feature>
<accession>A0ABD0JCR7</accession>
<feature type="compositionally biased region" description="Basic and acidic residues" evidence="1">
    <location>
        <begin position="318"/>
        <end position="331"/>
    </location>
</feature>
<dbReference type="Pfam" id="PF07690">
    <property type="entry name" value="MFS_1"/>
    <property type="match status" value="1"/>
</dbReference>
<feature type="transmembrane region" description="Helical" evidence="2">
    <location>
        <begin position="502"/>
        <end position="526"/>
    </location>
</feature>
<dbReference type="InterPro" id="IPR036259">
    <property type="entry name" value="MFS_trans_sf"/>
</dbReference>
<feature type="compositionally biased region" description="Basic and acidic residues" evidence="1">
    <location>
        <begin position="461"/>
        <end position="477"/>
    </location>
</feature>
<dbReference type="PANTHER" id="PTHR11360">
    <property type="entry name" value="MONOCARBOXYLATE TRANSPORTER"/>
    <property type="match status" value="1"/>
</dbReference>
<dbReference type="Gene3D" id="1.20.1250.20">
    <property type="entry name" value="MFS general substrate transporter like domains"/>
    <property type="match status" value="2"/>
</dbReference>
<sequence>MGNVWKRRGGPADEERKEGEKAKQVLYNPVDKGWSWVILCCLVLIQMISIGAVRSFGVIFVGIQDKYGASASMVSLIAGVQGGVFSLSALVTLTFLIDLVPVRTLVMLGGLIASTGLGLCFLANSVQFLVITQGVAVGLGISMIFGPGFVLLGNYFVKRRAMAAPIGNTGGSIGGLVMPLVTRLLLEEYGLSGTYLLLAGIFAQVLVLASFFTPPTDYKPKDTVGICTDGADESLLKTEDWNNSEGLSLIEDGTFQNEADNDKACDSPKRLNSECYDQDAKKTTLGSRDSDNDDEFNRKNKNGAVTNALISSKTLSDQVHDSSKPALDSKADFVQTDGGTSKTGNSVIESQNGNNVFEDRGLTQKSEERKTVPYRPRAFSEPHSRPSSTSTGRLKTRLSLTTGQRKAIEMRGDVNYNRNQQSVPELSDTNHEHRLSLAKLKSVSLCALNCDTMHIASTEPAPRDAEDDSKDKAKTESPSRSCAGRRCCPQAFDTSLFKSPMFWLILLFSFFGMVGNGIPLALLPPFAVEKGLTVADGALLVMTSAALDILSRLVPGFVAQMKWMKPQRMLSIAFLIEGVVFQFTSLFNSLPLMVLLAVVHGLCAGVFVSMLQLIIIDFVGLQRFPQTFGFTQLFLGLSGATFFPLLGYLRDVSGTYAVPFHVIGACVFISLVTLLLEPVARRLEDKMTAPTTKVEILPR</sequence>